<feature type="transmembrane region" description="Helical" evidence="9">
    <location>
        <begin position="97"/>
        <end position="116"/>
    </location>
</feature>
<gene>
    <name evidence="11" type="ORF">CJ255_01580</name>
</gene>
<evidence type="ECO:0000256" key="8">
    <source>
        <dbReference type="ARBA" id="ARBA00023136"/>
    </source>
</evidence>
<evidence type="ECO:0000256" key="3">
    <source>
        <dbReference type="ARBA" id="ARBA00006464"/>
    </source>
</evidence>
<protein>
    <submittedName>
        <fullName evidence="11">UDP-phosphate galactose phosphotransferase</fullName>
    </submittedName>
</protein>
<dbReference type="InterPro" id="IPR003362">
    <property type="entry name" value="Bact_transf"/>
</dbReference>
<dbReference type="Pfam" id="PF02397">
    <property type="entry name" value="Bac_transf"/>
    <property type="match status" value="1"/>
</dbReference>
<dbReference type="NCBIfam" id="TIGR03025">
    <property type="entry name" value="EPS_sugtrans"/>
    <property type="match status" value="1"/>
</dbReference>
<keyword evidence="12" id="KW-1185">Reference proteome</keyword>
<dbReference type="Gene3D" id="3.40.50.720">
    <property type="entry name" value="NAD(P)-binding Rossmann-like Domain"/>
    <property type="match status" value="1"/>
</dbReference>
<evidence type="ECO:0000256" key="5">
    <source>
        <dbReference type="ARBA" id="ARBA00022679"/>
    </source>
</evidence>
<feature type="transmembrane region" description="Helical" evidence="9">
    <location>
        <begin position="301"/>
        <end position="323"/>
    </location>
</feature>
<dbReference type="InterPro" id="IPR017475">
    <property type="entry name" value="EPS_sugar_tfrase"/>
</dbReference>
<evidence type="ECO:0000256" key="2">
    <source>
        <dbReference type="ARBA" id="ARBA00004236"/>
    </source>
</evidence>
<keyword evidence="5 11" id="KW-0808">Transferase</keyword>
<comment type="similarity">
    <text evidence="3">Belongs to the bacterial sugar transferase family.</text>
</comment>
<evidence type="ECO:0000256" key="6">
    <source>
        <dbReference type="ARBA" id="ARBA00022692"/>
    </source>
</evidence>
<sequence>MNATTTIQLDTRDQDRRREMRATLLIIALGDALVLTIGFAIAYFMRFQFEWQFFNEGSARTAFYAVLIAILVPAWLLLFWVYGLYDQRNLFGGTQEYERIFNACSLGMLMVIMITFVQPDFIIARGWLIIGWLATLCLAILWRFGARRVVYRLRCQGKLQQRVLIIGANAESRIISEQLSNSPISGIQIVGFVDDHLPPDTQLIPGTKVLGPISDFERIVAETGVDTVIITDTALVRERMATIYGAMETLQRLNVSLAPGLFEILTIGVHVHELGAVPLLSLSKTRINGVRAFIKAMIDRVGAFFGLLLLSPLLIIVAIMIRLDSPGPIIHRRRVMGVGNKTFDAYKFRSMRIEGNSLLTPEQHQELKQHGKLKDDPRITKLGRFIRRTSIDELPQLVNILLGQMSIVGPRMITVEELEVFGRWRHNLFTVRPGLTGLWQISGRSDLGYEDRVRLDMHYIRNYSLWLDMHIISRTIQVVISGRGAY</sequence>
<evidence type="ECO:0000256" key="7">
    <source>
        <dbReference type="ARBA" id="ARBA00022989"/>
    </source>
</evidence>
<comment type="caution">
    <text evidence="11">The sequence shown here is derived from an EMBL/GenBank/DDBJ whole genome shotgun (WGS) entry which is preliminary data.</text>
</comment>
<organism evidence="11 12">
    <name type="scientific">Candidatus Viridilinea mediisalina</name>
    <dbReference type="NCBI Taxonomy" id="2024553"/>
    <lineage>
        <taxon>Bacteria</taxon>
        <taxon>Bacillati</taxon>
        <taxon>Chloroflexota</taxon>
        <taxon>Chloroflexia</taxon>
        <taxon>Chloroflexales</taxon>
        <taxon>Chloroflexineae</taxon>
        <taxon>Oscillochloridaceae</taxon>
        <taxon>Candidatus Viridilinea</taxon>
    </lineage>
</organism>
<dbReference type="InterPro" id="IPR029063">
    <property type="entry name" value="SAM-dependent_MTases_sf"/>
</dbReference>
<dbReference type="EMBL" id="NQWI01000004">
    <property type="protein sequence ID" value="PDW04831.1"/>
    <property type="molecule type" value="Genomic_DNA"/>
</dbReference>
<dbReference type="Pfam" id="PF13727">
    <property type="entry name" value="CoA_binding_3"/>
    <property type="match status" value="1"/>
</dbReference>
<keyword evidence="8 9" id="KW-0472">Membrane</keyword>
<feature type="transmembrane region" description="Helical" evidence="9">
    <location>
        <begin position="64"/>
        <end position="85"/>
    </location>
</feature>
<keyword evidence="6 9" id="KW-0812">Transmembrane</keyword>
<evidence type="ECO:0000313" key="12">
    <source>
        <dbReference type="Proteomes" id="UP000220527"/>
    </source>
</evidence>
<keyword evidence="4" id="KW-1003">Cell membrane</keyword>
<feature type="transmembrane region" description="Helical" evidence="9">
    <location>
        <begin position="22"/>
        <end position="44"/>
    </location>
</feature>
<comment type="subcellular location">
    <subcellularLocation>
        <location evidence="2">Cell membrane</location>
    </subcellularLocation>
    <subcellularLocation>
        <location evidence="1">Membrane</location>
        <topology evidence="1">Multi-pass membrane protein</topology>
    </subcellularLocation>
</comment>
<dbReference type="OrthoDB" id="9795351at2"/>
<dbReference type="GO" id="GO:0016780">
    <property type="term" value="F:phosphotransferase activity, for other substituted phosphate groups"/>
    <property type="evidence" value="ECO:0007669"/>
    <property type="project" value="TreeGrafter"/>
</dbReference>
<accession>A0A2A6RPK5</accession>
<dbReference type="GO" id="GO:0005886">
    <property type="term" value="C:plasma membrane"/>
    <property type="evidence" value="ECO:0007669"/>
    <property type="project" value="UniProtKB-SubCell"/>
</dbReference>
<dbReference type="PANTHER" id="PTHR30576:SF4">
    <property type="entry name" value="UNDECAPRENYL-PHOSPHATE GALACTOSE PHOSPHOTRANSFERASE"/>
    <property type="match status" value="1"/>
</dbReference>
<feature type="transmembrane region" description="Helical" evidence="9">
    <location>
        <begin position="122"/>
        <end position="144"/>
    </location>
</feature>
<evidence type="ECO:0000259" key="10">
    <source>
        <dbReference type="Pfam" id="PF02397"/>
    </source>
</evidence>
<evidence type="ECO:0000313" key="11">
    <source>
        <dbReference type="EMBL" id="PDW04831.1"/>
    </source>
</evidence>
<reference evidence="12" key="1">
    <citation type="submission" date="2017-08" db="EMBL/GenBank/DDBJ databases">
        <authorList>
            <person name="Grouzdev D.S."/>
            <person name="Gaisin V.A."/>
            <person name="Rysina M.S."/>
            <person name="Gorlenko V.M."/>
        </authorList>
    </citation>
    <scope>NUCLEOTIDE SEQUENCE [LARGE SCALE GENOMIC DNA]</scope>
    <source>
        <strain evidence="12">Kir15-3F</strain>
    </source>
</reference>
<name>A0A2A6RPK5_9CHLR</name>
<dbReference type="SUPFAM" id="SSF53335">
    <property type="entry name" value="S-adenosyl-L-methionine-dependent methyltransferases"/>
    <property type="match status" value="1"/>
</dbReference>
<keyword evidence="7 9" id="KW-1133">Transmembrane helix</keyword>
<dbReference type="PANTHER" id="PTHR30576">
    <property type="entry name" value="COLANIC BIOSYNTHESIS UDP-GLUCOSE LIPID CARRIER TRANSFERASE"/>
    <property type="match status" value="1"/>
</dbReference>
<dbReference type="AlphaFoldDB" id="A0A2A6RPK5"/>
<proteinExistence type="inferred from homology"/>
<dbReference type="Proteomes" id="UP000220527">
    <property type="component" value="Unassembled WGS sequence"/>
</dbReference>
<evidence type="ECO:0000256" key="1">
    <source>
        <dbReference type="ARBA" id="ARBA00004141"/>
    </source>
</evidence>
<feature type="domain" description="Bacterial sugar transferase" evidence="10">
    <location>
        <begin position="295"/>
        <end position="480"/>
    </location>
</feature>
<evidence type="ECO:0000256" key="9">
    <source>
        <dbReference type="SAM" id="Phobius"/>
    </source>
</evidence>
<evidence type="ECO:0000256" key="4">
    <source>
        <dbReference type="ARBA" id="ARBA00022475"/>
    </source>
</evidence>